<feature type="repeat" description="WD" evidence="8">
    <location>
        <begin position="295"/>
        <end position="328"/>
    </location>
</feature>
<dbReference type="GO" id="GO:0005737">
    <property type="term" value="C:cytoplasm"/>
    <property type="evidence" value="ECO:0007669"/>
    <property type="project" value="TreeGrafter"/>
</dbReference>
<accession>A0A835YK34</accession>
<comment type="catalytic activity">
    <reaction evidence="7">
        <text>diphthine methyl ester-[translation elongation factor 2] + H2O = diphthine-[translation elongation factor 2] + methanol + H(+)</text>
        <dbReference type="Rhea" id="RHEA:42656"/>
        <dbReference type="Rhea" id="RHEA-COMP:10172"/>
        <dbReference type="Rhea" id="RHEA-COMP:10173"/>
        <dbReference type="ChEBI" id="CHEBI:15377"/>
        <dbReference type="ChEBI" id="CHEBI:15378"/>
        <dbReference type="ChEBI" id="CHEBI:17790"/>
        <dbReference type="ChEBI" id="CHEBI:79005"/>
        <dbReference type="ChEBI" id="CHEBI:82696"/>
        <dbReference type="EC" id="3.1.1.97"/>
    </reaction>
</comment>
<evidence type="ECO:0000313" key="10">
    <source>
        <dbReference type="EMBL" id="KAG5175297.1"/>
    </source>
</evidence>
<dbReference type="SMART" id="SM00320">
    <property type="entry name" value="WD40"/>
    <property type="match status" value="3"/>
</dbReference>
<evidence type="ECO:0000256" key="6">
    <source>
        <dbReference type="ARBA" id="ARBA00039131"/>
    </source>
</evidence>
<dbReference type="InterPro" id="IPR001680">
    <property type="entry name" value="WD40_rpt"/>
</dbReference>
<dbReference type="OrthoDB" id="1930760at2759"/>
<evidence type="ECO:0000256" key="1">
    <source>
        <dbReference type="ARBA" id="ARBA00005156"/>
    </source>
</evidence>
<protein>
    <recommendedName>
        <fullName evidence="6">methylated diphthine methylhydrolase</fullName>
        <ecNumber evidence="6">3.1.1.97</ecNumber>
    </recommendedName>
</protein>
<dbReference type="EC" id="3.1.1.97" evidence="6"/>
<dbReference type="SUPFAM" id="SSF50978">
    <property type="entry name" value="WD40 repeat-like"/>
    <property type="match status" value="1"/>
</dbReference>
<dbReference type="Proteomes" id="UP000664859">
    <property type="component" value="Unassembled WGS sequence"/>
</dbReference>
<dbReference type="GO" id="GO:0061685">
    <property type="term" value="F:diphthine methylesterase activity"/>
    <property type="evidence" value="ECO:0007669"/>
    <property type="project" value="UniProtKB-EC"/>
</dbReference>
<comment type="caution">
    <text evidence="10">The sequence shown here is derived from an EMBL/GenBank/DDBJ whole genome shotgun (WGS) entry which is preliminary data.</text>
</comment>
<evidence type="ECO:0000256" key="4">
    <source>
        <dbReference type="ARBA" id="ARBA00022801"/>
    </source>
</evidence>
<dbReference type="PROSITE" id="PS50082">
    <property type="entry name" value="WD_REPEATS_2"/>
    <property type="match status" value="1"/>
</dbReference>
<evidence type="ECO:0000256" key="9">
    <source>
        <dbReference type="SAM" id="MobiDB-lite"/>
    </source>
</evidence>
<proteinExistence type="inferred from homology"/>
<dbReference type="GO" id="GO:0017183">
    <property type="term" value="P:protein histidyl modification to diphthamide"/>
    <property type="evidence" value="ECO:0007669"/>
    <property type="project" value="TreeGrafter"/>
</dbReference>
<evidence type="ECO:0000256" key="3">
    <source>
        <dbReference type="ARBA" id="ARBA00022737"/>
    </source>
</evidence>
<feature type="compositionally biased region" description="Low complexity" evidence="9">
    <location>
        <begin position="183"/>
        <end position="195"/>
    </location>
</feature>
<gene>
    <name evidence="10" type="ORF">JKP88DRAFT_265836</name>
</gene>
<dbReference type="InterPro" id="IPR036322">
    <property type="entry name" value="WD40_repeat_dom_sf"/>
</dbReference>
<keyword evidence="2 8" id="KW-0853">WD repeat</keyword>
<comment type="pathway">
    <text evidence="1">Protein modification; peptidyl-diphthamide biosynthesis.</text>
</comment>
<feature type="region of interest" description="Disordered" evidence="9">
    <location>
        <begin position="169"/>
        <end position="195"/>
    </location>
</feature>
<dbReference type="Gene3D" id="2.130.10.10">
    <property type="entry name" value="YVTN repeat-like/Quinoprotein amine dehydrogenase"/>
    <property type="match status" value="1"/>
</dbReference>
<dbReference type="PROSITE" id="PS50294">
    <property type="entry name" value="WD_REPEATS_REGION"/>
    <property type="match status" value="1"/>
</dbReference>
<name>A0A835YK34_9STRA</name>
<feature type="region of interest" description="Disordered" evidence="9">
    <location>
        <begin position="44"/>
        <end position="75"/>
    </location>
</feature>
<dbReference type="InterPro" id="IPR052415">
    <property type="entry name" value="Diphthine_MTase"/>
</dbReference>
<evidence type="ECO:0000256" key="8">
    <source>
        <dbReference type="PROSITE-ProRule" id="PRU00221"/>
    </source>
</evidence>
<evidence type="ECO:0000256" key="5">
    <source>
        <dbReference type="ARBA" id="ARBA00038092"/>
    </source>
</evidence>
<dbReference type="PANTHER" id="PTHR46042">
    <property type="entry name" value="DIPHTHINE METHYLTRANSFERASE"/>
    <property type="match status" value="1"/>
</dbReference>
<dbReference type="AlphaFoldDB" id="A0A835YK34"/>
<comment type="similarity">
    <text evidence="5">Belongs to the DPH7 family.</text>
</comment>
<dbReference type="InterPro" id="IPR015943">
    <property type="entry name" value="WD40/YVTN_repeat-like_dom_sf"/>
</dbReference>
<keyword evidence="4" id="KW-0378">Hydrolase</keyword>
<evidence type="ECO:0000256" key="7">
    <source>
        <dbReference type="ARBA" id="ARBA00047551"/>
    </source>
</evidence>
<dbReference type="EMBL" id="JAFCMP010000551">
    <property type="protein sequence ID" value="KAG5175297.1"/>
    <property type="molecule type" value="Genomic_DNA"/>
</dbReference>
<dbReference type="PANTHER" id="PTHR46042:SF1">
    <property type="entry name" value="DIPHTHINE METHYLTRANSFERASE"/>
    <property type="match status" value="1"/>
</dbReference>
<organism evidence="10 11">
    <name type="scientific">Tribonema minus</name>
    <dbReference type="NCBI Taxonomy" id="303371"/>
    <lineage>
        <taxon>Eukaryota</taxon>
        <taxon>Sar</taxon>
        <taxon>Stramenopiles</taxon>
        <taxon>Ochrophyta</taxon>
        <taxon>PX clade</taxon>
        <taxon>Xanthophyceae</taxon>
        <taxon>Tribonematales</taxon>
        <taxon>Tribonemataceae</taxon>
        <taxon>Tribonema</taxon>
    </lineage>
</organism>
<keyword evidence="3" id="KW-0677">Repeat</keyword>
<evidence type="ECO:0000256" key="2">
    <source>
        <dbReference type="ARBA" id="ARBA00022574"/>
    </source>
</evidence>
<evidence type="ECO:0000313" key="11">
    <source>
        <dbReference type="Proteomes" id="UP000664859"/>
    </source>
</evidence>
<reference evidence="10" key="1">
    <citation type="submission" date="2021-02" db="EMBL/GenBank/DDBJ databases">
        <title>First Annotated Genome of the Yellow-green Alga Tribonema minus.</title>
        <authorList>
            <person name="Mahan K.M."/>
        </authorList>
    </citation>
    <scope>NUCLEOTIDE SEQUENCE</scope>
    <source>
        <strain evidence="10">UTEX B ZZ1240</strain>
    </source>
</reference>
<keyword evidence="11" id="KW-1185">Reference proteome</keyword>
<sequence length="486" mass="49945">MLSNRAGQELQQVDTQQHACSVEWCPTEGFSDILACATYTLKESSGAGTHDEDAGRLVDSSDSTPAELPSTQSRNGGVSLYKLTFAEGDAEHATPSLVHQCTWSAPGGVLDTKWCRDEATTAQLGSPALACALSTGEVCILAISTVSHNCDVLQVKQLASSFDASPASAATVPTRSHSDSDSDSSADSSSGATGSAAAAPTAQRLCLSLDWLGDSIIVSESTGTLALWRVDAGASALSLVERWCAHSHPAGAGPAEAWIAFFNRFDANFIISGADDALMKAWDARASTARPAFVSRRHGMGVTCGEWHPRDAHAFVTGSYDETVRVWDARRVGAGPVRECAAGGGVWRAHWWPGSSALHDGSSSGSGSALDAAVSSRDGGAVTGVGRATDDDGDCSGVAGSGGGSGGSAVLAACMHGGAKVLRCGGSGGGGASMSVVGEYAAHESMVYGADWCRHRYAATAAGSVVATCSFYDHRLCLWRCPRPCT</sequence>
<feature type="compositionally biased region" description="Polar residues" evidence="9">
    <location>
        <begin position="60"/>
        <end position="75"/>
    </location>
</feature>